<dbReference type="EMBL" id="RZNX01000001">
    <property type="protein sequence ID" value="RUT35619.1"/>
    <property type="molecule type" value="Genomic_DNA"/>
</dbReference>
<sequence length="95" mass="11337">MKDRYYVTVEIQDRLGKGRKELEVFSEMGKLPAISDYLDCFRKEGHNMEIKDFIEMMFRPLNPAQSSVISLKVIRALKDQSYHTNNSERLRFNYR</sequence>
<name>A0A433XNH3_9BACL</name>
<reference evidence="1 2" key="1">
    <citation type="submission" date="2018-12" db="EMBL/GenBank/DDBJ databases">
        <authorList>
            <person name="Sun L."/>
            <person name="Chen Z."/>
        </authorList>
    </citation>
    <scope>NUCLEOTIDE SEQUENCE [LARGE SCALE GENOMIC DNA]</scope>
    <source>
        <strain evidence="1 2">3-5-3</strain>
    </source>
</reference>
<gene>
    <name evidence="1" type="ORF">EJP77_00940</name>
</gene>
<evidence type="ECO:0000313" key="1">
    <source>
        <dbReference type="EMBL" id="RUT35619.1"/>
    </source>
</evidence>
<protein>
    <submittedName>
        <fullName evidence="1">Uncharacterized protein</fullName>
    </submittedName>
</protein>
<organism evidence="1 2">
    <name type="scientific">Paenibacillus zeisoli</name>
    <dbReference type="NCBI Taxonomy" id="2496267"/>
    <lineage>
        <taxon>Bacteria</taxon>
        <taxon>Bacillati</taxon>
        <taxon>Bacillota</taxon>
        <taxon>Bacilli</taxon>
        <taxon>Bacillales</taxon>
        <taxon>Paenibacillaceae</taxon>
        <taxon>Paenibacillus</taxon>
    </lineage>
</organism>
<comment type="caution">
    <text evidence="1">The sequence shown here is derived from an EMBL/GenBank/DDBJ whole genome shotgun (WGS) entry which is preliminary data.</text>
</comment>
<keyword evidence="2" id="KW-1185">Reference proteome</keyword>
<dbReference type="RefSeq" id="WP_127197319.1">
    <property type="nucleotide sequence ID" value="NZ_RZNX01000001.1"/>
</dbReference>
<dbReference type="AlphaFoldDB" id="A0A433XNH3"/>
<accession>A0A433XNH3</accession>
<dbReference type="OrthoDB" id="2621685at2"/>
<dbReference type="Proteomes" id="UP000272464">
    <property type="component" value="Unassembled WGS sequence"/>
</dbReference>
<proteinExistence type="predicted"/>
<evidence type="ECO:0000313" key="2">
    <source>
        <dbReference type="Proteomes" id="UP000272464"/>
    </source>
</evidence>